<protein>
    <submittedName>
        <fullName evidence="3">Uncharacterized protein</fullName>
    </submittedName>
</protein>
<keyword evidence="1" id="KW-0472">Membrane</keyword>
<evidence type="ECO:0000313" key="4">
    <source>
        <dbReference type="Proteomes" id="UP000245783"/>
    </source>
</evidence>
<dbReference type="InParanoid" id="A0A316VXI3"/>
<evidence type="ECO:0000313" key="3">
    <source>
        <dbReference type="EMBL" id="PWN42024.1"/>
    </source>
</evidence>
<feature type="signal peptide" evidence="2">
    <location>
        <begin position="1"/>
        <end position="43"/>
    </location>
</feature>
<reference evidence="3 4" key="1">
    <citation type="journal article" date="2018" name="Mol. Biol. Evol.">
        <title>Broad Genomic Sampling Reveals a Smut Pathogenic Ancestry of the Fungal Clade Ustilaginomycotina.</title>
        <authorList>
            <person name="Kijpornyongpan T."/>
            <person name="Mondo S.J."/>
            <person name="Barry K."/>
            <person name="Sandor L."/>
            <person name="Lee J."/>
            <person name="Lipzen A."/>
            <person name="Pangilinan J."/>
            <person name="LaButti K."/>
            <person name="Hainaut M."/>
            <person name="Henrissat B."/>
            <person name="Grigoriev I.V."/>
            <person name="Spatafora J.W."/>
            <person name="Aime M.C."/>
        </authorList>
    </citation>
    <scope>NUCLEOTIDE SEQUENCE [LARGE SCALE GENOMIC DNA]</scope>
    <source>
        <strain evidence="3 4">MCA 4658</strain>
    </source>
</reference>
<evidence type="ECO:0000256" key="1">
    <source>
        <dbReference type="SAM" id="Phobius"/>
    </source>
</evidence>
<dbReference type="Proteomes" id="UP000245783">
    <property type="component" value="Unassembled WGS sequence"/>
</dbReference>
<dbReference type="GeneID" id="37035936"/>
<dbReference type="EMBL" id="KZ819384">
    <property type="protein sequence ID" value="PWN42024.1"/>
    <property type="molecule type" value="Genomic_DNA"/>
</dbReference>
<dbReference type="OrthoDB" id="2142503at2759"/>
<dbReference type="RefSeq" id="XP_025369184.1">
    <property type="nucleotide sequence ID" value="XM_025514066.1"/>
</dbReference>
<feature type="transmembrane region" description="Helical" evidence="1">
    <location>
        <begin position="126"/>
        <end position="144"/>
    </location>
</feature>
<accession>A0A316VXI3</accession>
<feature type="chain" id="PRO_5016451087" evidence="2">
    <location>
        <begin position="44"/>
        <end position="171"/>
    </location>
</feature>
<keyword evidence="1" id="KW-0812">Transmembrane</keyword>
<organism evidence="3 4">
    <name type="scientific">Ceraceosorus guamensis</name>
    <dbReference type="NCBI Taxonomy" id="1522189"/>
    <lineage>
        <taxon>Eukaryota</taxon>
        <taxon>Fungi</taxon>
        <taxon>Dikarya</taxon>
        <taxon>Basidiomycota</taxon>
        <taxon>Ustilaginomycotina</taxon>
        <taxon>Exobasidiomycetes</taxon>
        <taxon>Ceraceosorales</taxon>
        <taxon>Ceraceosoraceae</taxon>
        <taxon>Ceraceosorus</taxon>
    </lineage>
</organism>
<keyword evidence="1" id="KW-1133">Transmembrane helix</keyword>
<keyword evidence="4" id="KW-1185">Reference proteome</keyword>
<name>A0A316VXI3_9BASI</name>
<dbReference type="PANTHER" id="PTHR36854">
    <property type="entry name" value="CHROMOSOME 9, WHOLE GENOME SHOTGUN SEQUENCE"/>
    <property type="match status" value="1"/>
</dbReference>
<dbReference type="PANTHER" id="PTHR36854:SF1">
    <property type="entry name" value="TRANSMEMBRANE PROTEIN"/>
    <property type="match status" value="1"/>
</dbReference>
<sequence>MRVRSFNTTLALRRVRNCASLGATHLPTLLLCLFLILSSSTNALDSPFLCKCTCFSTNTTIVPLFAGAPGSKSSPCSMCTRQFCLDQGLESCKGATLERPDKDTGTGWEGQVWARCFQRDSYKDQSIVTLYILTVAGLLLFATLRTRLPRWLEDYRAQGAAGVYRSLSGRH</sequence>
<keyword evidence="2" id="KW-0732">Signal</keyword>
<evidence type="ECO:0000256" key="2">
    <source>
        <dbReference type="SAM" id="SignalP"/>
    </source>
</evidence>
<gene>
    <name evidence="3" type="ORF">IE81DRAFT_323841</name>
</gene>
<dbReference type="AlphaFoldDB" id="A0A316VXI3"/>
<proteinExistence type="predicted"/>